<proteinExistence type="predicted"/>
<dbReference type="CDD" id="cd19097">
    <property type="entry name" value="AKR_unchar"/>
    <property type="match status" value="1"/>
</dbReference>
<dbReference type="eggNOG" id="COG0667">
    <property type="taxonomic scope" value="Bacteria"/>
</dbReference>
<dbReference type="OrthoDB" id="9783572at2"/>
<dbReference type="PANTHER" id="PTHR42686:SF1">
    <property type="entry name" value="GH17980P-RELATED"/>
    <property type="match status" value="1"/>
</dbReference>
<dbReference type="PANTHER" id="PTHR42686">
    <property type="entry name" value="GH17980P-RELATED"/>
    <property type="match status" value="1"/>
</dbReference>
<dbReference type="RefSeq" id="WP_011340856.1">
    <property type="nucleotide sequence ID" value="NC_007498.2"/>
</dbReference>
<dbReference type="SUPFAM" id="SSF51430">
    <property type="entry name" value="NAD(P)-linked oxidoreductase"/>
    <property type="match status" value="1"/>
</dbReference>
<dbReference type="GO" id="GO:0016491">
    <property type="term" value="F:oxidoreductase activity"/>
    <property type="evidence" value="ECO:0007669"/>
    <property type="project" value="InterPro"/>
</dbReference>
<dbReference type="Gene3D" id="3.20.20.100">
    <property type="entry name" value="NADP-dependent oxidoreductase domain"/>
    <property type="match status" value="1"/>
</dbReference>
<dbReference type="AlphaFoldDB" id="Q3A5H0"/>
<accession>Q3A5H0</accession>
<evidence type="ECO:0000259" key="1">
    <source>
        <dbReference type="Pfam" id="PF00248"/>
    </source>
</evidence>
<dbReference type="EMBL" id="CP000142">
    <property type="protein sequence ID" value="ABA88387.1"/>
    <property type="molecule type" value="Genomic_DNA"/>
</dbReference>
<dbReference type="GO" id="GO:0005829">
    <property type="term" value="C:cytosol"/>
    <property type="evidence" value="ECO:0007669"/>
    <property type="project" value="TreeGrafter"/>
</dbReference>
<name>Q3A5H0_SYNC1</name>
<feature type="domain" description="NADP-dependent oxidoreductase" evidence="1">
    <location>
        <begin position="20"/>
        <end position="288"/>
    </location>
</feature>
<dbReference type="STRING" id="338963.Pcar_1138"/>
<dbReference type="HOGENOM" id="CLU_023205_2_3_7"/>
<sequence length="314" mass="33888">MVGAMEYRDIPRAGFRVSRLTLGTVEFGMEYGIGKPGSSLRPTAAEAETVIQTAIDHGINLFDTAPAYGESEIFLGTILAGIGHGELRIATKVGPFGDAAISTDAVRQSLERSLCNLQRDRLDLVQIHNATAAQLYHSPLMETLVRARERGDIGAIGASVYGEEAALASLRHPDIATLQIAYNLLDRRMADKVLPSAKERGIAVMGRSVFLKGALTPRRRYLPEHLNKLKNFAEKAAAWAEGHALTLPEAALRFCLANDTLNSVLIGVSSLQELHTALSIAGRGPLPARQRAEACGLAIADEKLIDPRFWGIDS</sequence>
<evidence type="ECO:0000313" key="3">
    <source>
        <dbReference type="Proteomes" id="UP000002534"/>
    </source>
</evidence>
<evidence type="ECO:0000313" key="2">
    <source>
        <dbReference type="EMBL" id="ABA88387.1"/>
    </source>
</evidence>
<organism evidence="2 3">
    <name type="scientific">Syntrophotalea carbinolica (strain DSM 2380 / NBRC 103641 / GraBd1)</name>
    <name type="common">Pelobacter carbinolicus</name>
    <dbReference type="NCBI Taxonomy" id="338963"/>
    <lineage>
        <taxon>Bacteria</taxon>
        <taxon>Pseudomonadati</taxon>
        <taxon>Thermodesulfobacteriota</taxon>
        <taxon>Desulfuromonadia</taxon>
        <taxon>Desulfuromonadales</taxon>
        <taxon>Syntrophotaleaceae</taxon>
        <taxon>Syntrophotalea</taxon>
    </lineage>
</organism>
<reference evidence="2 3" key="2">
    <citation type="journal article" date="2012" name="BMC Genomics">
        <title>The genome of Pelobacter carbinolicus reveals surprising metabolic capabilities and physiological features.</title>
        <authorList>
            <person name="Aklujkar M."/>
            <person name="Haveman S.A."/>
            <person name="Didonato R.Jr."/>
            <person name="Chertkov O."/>
            <person name="Han C.S."/>
            <person name="Land M.L."/>
            <person name="Brown P."/>
            <person name="Lovley D.R."/>
        </authorList>
    </citation>
    <scope>NUCLEOTIDE SEQUENCE [LARGE SCALE GENOMIC DNA]</scope>
    <source>
        <strain evidence="3">DSM 2380 / NBRC 103641 / GraBd1</strain>
    </source>
</reference>
<dbReference type="InterPro" id="IPR023210">
    <property type="entry name" value="NADP_OxRdtase_dom"/>
</dbReference>
<reference evidence="3" key="1">
    <citation type="submission" date="2005-10" db="EMBL/GenBank/DDBJ databases">
        <title>Complete sequence of Pelobacter carbinolicus DSM 2380.</title>
        <authorList>
            <person name="Copeland A."/>
            <person name="Lucas S."/>
            <person name="Lapidus A."/>
            <person name="Barry K."/>
            <person name="Detter J.C."/>
            <person name="Glavina T."/>
            <person name="Hammon N."/>
            <person name="Israni S."/>
            <person name="Pitluck S."/>
            <person name="Chertkov O."/>
            <person name="Schmutz J."/>
            <person name="Larimer F."/>
            <person name="Land M."/>
            <person name="Kyrpides N."/>
            <person name="Ivanova N."/>
            <person name="Richardson P."/>
        </authorList>
    </citation>
    <scope>NUCLEOTIDE SEQUENCE [LARGE SCALE GENOMIC DNA]</scope>
    <source>
        <strain evidence="3">DSM 2380 / NBRC 103641 / GraBd1</strain>
    </source>
</reference>
<dbReference type="Proteomes" id="UP000002534">
    <property type="component" value="Chromosome"/>
</dbReference>
<dbReference type="InterPro" id="IPR020471">
    <property type="entry name" value="AKR"/>
</dbReference>
<gene>
    <name evidence="2" type="ordered locus">Pcar_1138</name>
</gene>
<dbReference type="KEGG" id="pca:Pcar_1138"/>
<protein>
    <submittedName>
        <fullName evidence="2">Oxidoreductase, aldo/keto reductase family</fullName>
    </submittedName>
</protein>
<keyword evidence="3" id="KW-1185">Reference proteome</keyword>
<dbReference type="Pfam" id="PF00248">
    <property type="entry name" value="Aldo_ket_red"/>
    <property type="match status" value="1"/>
</dbReference>
<dbReference type="InterPro" id="IPR036812">
    <property type="entry name" value="NAD(P)_OxRdtase_dom_sf"/>
</dbReference>